<reference evidence="9" key="1">
    <citation type="journal article" date="2022" name="Int. J. Mol. Sci.">
        <title>Draft Genome of Tanacetum Coccineum: Genomic Comparison of Closely Related Tanacetum-Family Plants.</title>
        <authorList>
            <person name="Yamashiro T."/>
            <person name="Shiraishi A."/>
            <person name="Nakayama K."/>
            <person name="Satake H."/>
        </authorList>
    </citation>
    <scope>NUCLEOTIDE SEQUENCE</scope>
</reference>
<evidence type="ECO:0000259" key="8">
    <source>
        <dbReference type="Pfam" id="PF17917"/>
    </source>
</evidence>
<feature type="region of interest" description="Disordered" evidence="7">
    <location>
        <begin position="52"/>
        <end position="81"/>
    </location>
</feature>
<organism evidence="9 10">
    <name type="scientific">Tanacetum coccineum</name>
    <dbReference type="NCBI Taxonomy" id="301880"/>
    <lineage>
        <taxon>Eukaryota</taxon>
        <taxon>Viridiplantae</taxon>
        <taxon>Streptophyta</taxon>
        <taxon>Embryophyta</taxon>
        <taxon>Tracheophyta</taxon>
        <taxon>Spermatophyta</taxon>
        <taxon>Magnoliopsida</taxon>
        <taxon>eudicotyledons</taxon>
        <taxon>Gunneridae</taxon>
        <taxon>Pentapetalae</taxon>
        <taxon>asterids</taxon>
        <taxon>campanulids</taxon>
        <taxon>Asterales</taxon>
        <taxon>Asteraceae</taxon>
        <taxon>Asteroideae</taxon>
        <taxon>Anthemideae</taxon>
        <taxon>Anthemidinae</taxon>
        <taxon>Tanacetum</taxon>
    </lineage>
</organism>
<dbReference type="PANTHER" id="PTHR37984:SF5">
    <property type="entry name" value="PROTEIN NYNRIN-LIKE"/>
    <property type="match status" value="1"/>
</dbReference>
<dbReference type="InterPro" id="IPR043128">
    <property type="entry name" value="Rev_trsase/Diguanyl_cyclase"/>
</dbReference>
<evidence type="ECO:0000256" key="6">
    <source>
        <dbReference type="ARBA" id="ARBA00022918"/>
    </source>
</evidence>
<evidence type="ECO:0000256" key="4">
    <source>
        <dbReference type="ARBA" id="ARBA00022759"/>
    </source>
</evidence>
<feature type="domain" description="Reverse transcriptase RNase H-like" evidence="8">
    <location>
        <begin position="221"/>
        <end position="281"/>
    </location>
</feature>
<dbReference type="Proteomes" id="UP001151760">
    <property type="component" value="Unassembled WGS sequence"/>
</dbReference>
<reference evidence="9" key="2">
    <citation type="submission" date="2022-01" db="EMBL/GenBank/DDBJ databases">
        <authorList>
            <person name="Yamashiro T."/>
            <person name="Shiraishi A."/>
            <person name="Satake H."/>
            <person name="Nakayama K."/>
        </authorList>
    </citation>
    <scope>NUCLEOTIDE SEQUENCE</scope>
</reference>
<feature type="compositionally biased region" description="Basic and acidic residues" evidence="7">
    <location>
        <begin position="60"/>
        <end position="70"/>
    </location>
</feature>
<dbReference type="EMBL" id="BQNB010019130">
    <property type="protein sequence ID" value="GJT82023.1"/>
    <property type="molecule type" value="Genomic_DNA"/>
</dbReference>
<evidence type="ECO:0000313" key="10">
    <source>
        <dbReference type="Proteomes" id="UP001151760"/>
    </source>
</evidence>
<dbReference type="InterPro" id="IPR043502">
    <property type="entry name" value="DNA/RNA_pol_sf"/>
</dbReference>
<dbReference type="Pfam" id="PF17917">
    <property type="entry name" value="RT_RNaseH"/>
    <property type="match status" value="1"/>
</dbReference>
<protein>
    <submittedName>
        <fullName evidence="9">Reverse transcriptase domain-containing protein</fullName>
    </submittedName>
</protein>
<comment type="caution">
    <text evidence="9">The sequence shown here is derived from an EMBL/GenBank/DDBJ whole genome shotgun (WGS) entry which is preliminary data.</text>
</comment>
<evidence type="ECO:0000256" key="5">
    <source>
        <dbReference type="ARBA" id="ARBA00022801"/>
    </source>
</evidence>
<dbReference type="InterPro" id="IPR050951">
    <property type="entry name" value="Retrovirus_Pol_polyprotein"/>
</dbReference>
<dbReference type="CDD" id="cd09274">
    <property type="entry name" value="RNase_HI_RT_Ty3"/>
    <property type="match status" value="1"/>
</dbReference>
<dbReference type="Gene3D" id="3.30.70.270">
    <property type="match status" value="1"/>
</dbReference>
<evidence type="ECO:0000256" key="2">
    <source>
        <dbReference type="ARBA" id="ARBA00022695"/>
    </source>
</evidence>
<evidence type="ECO:0000313" key="9">
    <source>
        <dbReference type="EMBL" id="GJT82023.1"/>
    </source>
</evidence>
<evidence type="ECO:0000256" key="7">
    <source>
        <dbReference type="SAM" id="MobiDB-lite"/>
    </source>
</evidence>
<dbReference type="InterPro" id="IPR041373">
    <property type="entry name" value="RT_RNaseH"/>
</dbReference>
<evidence type="ECO:0000256" key="3">
    <source>
        <dbReference type="ARBA" id="ARBA00022722"/>
    </source>
</evidence>
<dbReference type="GO" id="GO:0003964">
    <property type="term" value="F:RNA-directed DNA polymerase activity"/>
    <property type="evidence" value="ECO:0007669"/>
    <property type="project" value="UniProtKB-KW"/>
</dbReference>
<proteinExistence type="predicted"/>
<keyword evidence="4" id="KW-0255">Endonuclease</keyword>
<dbReference type="PANTHER" id="PTHR37984">
    <property type="entry name" value="PROTEIN CBG26694"/>
    <property type="match status" value="1"/>
</dbReference>
<gene>
    <name evidence="9" type="ORF">Tco_1056365</name>
</gene>
<sequence length="442" mass="51470">MSVTRQGMSSVEIDQIVAQRVTDAIEAIAIYETKTRMTHDLMNQVMQQETTVEKNANNKRKFENQPKDNRVPQQPPFKKPDVTTAYTIGANEKKAYGRKLPYCNKWEMRSTRNTLGLSRNLLKNKEFYAKFYESEFWLPKVQFFVHVADNQGIHGDFSKIEFIEGFSKIAKPMTKLTQNNVKFDWGEKEEAAYQLLKQKTGRGFDGEGESHSLRITPTQGLNYTTYDLELGAVLFALKMWRHYMYDTKCVMFTDHKSLQHILDQKELNMRQRRWLEFLSDYDYVPRPEEVVLVVHQESRNSHLCQQALDAHEDEGRLPKTIRFTNTTRNTPLEMGKYSHGLYHKPAKDNKLLLHDLGNRDHQKNYADVGRKPLEFHVGVEYGVSTSIGYDVSSFLSSTSYSFQQINTAYPLPLDTAYRSSGTKAEIFDFRAKFFTFLRDKSY</sequence>
<keyword evidence="10" id="KW-1185">Reference proteome</keyword>
<name>A0ABQ5H2A2_9ASTR</name>
<dbReference type="SUPFAM" id="SSF56672">
    <property type="entry name" value="DNA/RNA polymerases"/>
    <property type="match status" value="1"/>
</dbReference>
<evidence type="ECO:0000256" key="1">
    <source>
        <dbReference type="ARBA" id="ARBA00022679"/>
    </source>
</evidence>
<keyword evidence="2" id="KW-0548">Nucleotidyltransferase</keyword>
<accession>A0ABQ5H2A2</accession>
<keyword evidence="5" id="KW-0378">Hydrolase</keyword>
<keyword evidence="1" id="KW-0808">Transferase</keyword>
<keyword evidence="6 9" id="KW-0695">RNA-directed DNA polymerase</keyword>
<keyword evidence="3" id="KW-0540">Nuclease</keyword>